<evidence type="ECO:0000313" key="2">
    <source>
        <dbReference type="Proteomes" id="UP000431264"/>
    </source>
</evidence>
<dbReference type="Proteomes" id="UP000431264">
    <property type="component" value="Unassembled WGS sequence"/>
</dbReference>
<dbReference type="EMBL" id="WQLW01000003">
    <property type="protein sequence ID" value="MVO08622.1"/>
    <property type="molecule type" value="Genomic_DNA"/>
</dbReference>
<proteinExistence type="predicted"/>
<protein>
    <recommendedName>
        <fullName evidence="3">Macroglobulin domain-containing protein</fullName>
    </recommendedName>
</protein>
<sequence>MSSQTMDWNLYKETMALQVNAKTLITGEKLRYSLYCLQQNNQTSKLSKVAYVKCIDTYGKEIFIHKHYLENGTASGYFFIPTELKTGTYYLLTYTQWMLSASPLNFTSNELLIINPYQENQNEKIRFDTSTVPSSTSPEIELKNYSKREAITFSDFIAHEKGNFTISVRKTNAINVPFGSLFSLPNPTSNNNLLTFLPEAKGELISGKIQRLDSLLPLENIGIALLDKGNKDFIQVTSTNNKGHFHFILARPLHSSRPFLEIISENENYTLELDSKLQPEILAIKQTPTIYLETNYTKEIEKRAIASQIENAYYEIKKDSTQQPEMIPSINPNYLEVFPVEKYNRFSSLKQFITEVLNQVYYTEKNDQFKIHFRNTGVQLELNENPLTLVDGSVIINPNDLLKIEYSKIKSIAINIQPYYLGNKLYSGIFIIHTTDGSFEDSSTKKWNTEYIVPLYKQQAYAPDYNTTSLDRIPDYRTQLLWQQTTTLNQPFSFYTSDVEGIYEISIYGYTNEGQFVEKNSFFKVE</sequence>
<comment type="caution">
    <text evidence="1">The sequence shown here is derived from an EMBL/GenBank/DDBJ whole genome shotgun (WGS) entry which is preliminary data.</text>
</comment>
<name>A0A6I4IKR1_9FLAO</name>
<keyword evidence="2" id="KW-1185">Reference proteome</keyword>
<evidence type="ECO:0000313" key="1">
    <source>
        <dbReference type="EMBL" id="MVO08622.1"/>
    </source>
</evidence>
<gene>
    <name evidence="1" type="ORF">GOQ30_05525</name>
</gene>
<dbReference type="RefSeq" id="WP_157504179.1">
    <property type="nucleotide sequence ID" value="NZ_VDCZ01000003.1"/>
</dbReference>
<evidence type="ECO:0008006" key="3">
    <source>
        <dbReference type="Google" id="ProtNLM"/>
    </source>
</evidence>
<dbReference type="AlphaFoldDB" id="A0A6I4IKR1"/>
<reference evidence="2" key="1">
    <citation type="submission" date="2019-05" db="EMBL/GenBank/DDBJ databases">
        <title>Flavobacterium profundi sp. nov., isolated from a deep-sea seamount.</title>
        <authorList>
            <person name="Zhang D.-C."/>
        </authorList>
    </citation>
    <scope>NUCLEOTIDE SEQUENCE [LARGE SCALE GENOMIC DNA]</scope>
    <source>
        <strain evidence="2">TP390</strain>
    </source>
</reference>
<accession>A0A6I4IKR1</accession>
<organism evidence="1 2">
    <name type="scientific">Flavobacterium profundi</name>
    <dbReference type="NCBI Taxonomy" id="1774945"/>
    <lineage>
        <taxon>Bacteria</taxon>
        <taxon>Pseudomonadati</taxon>
        <taxon>Bacteroidota</taxon>
        <taxon>Flavobacteriia</taxon>
        <taxon>Flavobacteriales</taxon>
        <taxon>Flavobacteriaceae</taxon>
        <taxon>Flavobacterium</taxon>
    </lineage>
</organism>
<dbReference type="OrthoDB" id="679547at2"/>